<proteinExistence type="predicted"/>
<evidence type="ECO:0000256" key="1">
    <source>
        <dbReference type="SAM" id="MobiDB-lite"/>
    </source>
</evidence>
<feature type="region of interest" description="Disordered" evidence="1">
    <location>
        <begin position="36"/>
        <end position="58"/>
    </location>
</feature>
<organism evidence="2 3">
    <name type="scientific">Albula goreensis</name>
    <dbReference type="NCBI Taxonomy" id="1534307"/>
    <lineage>
        <taxon>Eukaryota</taxon>
        <taxon>Metazoa</taxon>
        <taxon>Chordata</taxon>
        <taxon>Craniata</taxon>
        <taxon>Vertebrata</taxon>
        <taxon>Euteleostomi</taxon>
        <taxon>Actinopterygii</taxon>
        <taxon>Neopterygii</taxon>
        <taxon>Teleostei</taxon>
        <taxon>Albuliformes</taxon>
        <taxon>Albulidae</taxon>
        <taxon>Albula</taxon>
    </lineage>
</organism>
<protein>
    <submittedName>
        <fullName evidence="2">Uncharacterized protein</fullName>
    </submittedName>
</protein>
<keyword evidence="3" id="KW-1185">Reference proteome</keyword>
<gene>
    <name evidence="2" type="ORF">AGOR_G00132120</name>
</gene>
<dbReference type="Proteomes" id="UP000829720">
    <property type="component" value="Unassembled WGS sequence"/>
</dbReference>
<comment type="caution">
    <text evidence="2">The sequence shown here is derived from an EMBL/GenBank/DDBJ whole genome shotgun (WGS) entry which is preliminary data.</text>
</comment>
<dbReference type="EMBL" id="JAERUA010000012">
    <property type="protein sequence ID" value="KAI1892320.1"/>
    <property type="molecule type" value="Genomic_DNA"/>
</dbReference>
<evidence type="ECO:0000313" key="2">
    <source>
        <dbReference type="EMBL" id="KAI1892320.1"/>
    </source>
</evidence>
<accession>A0A8T3D841</accession>
<sequence>MPSQQPGRMRPLPQSSAVKLLKALLCCLQTQDALRPTPATQDALRQPEDNRLVSEGLGPHPLYKITVQDQGNGRAV</sequence>
<reference evidence="2" key="1">
    <citation type="submission" date="2021-01" db="EMBL/GenBank/DDBJ databases">
        <authorList>
            <person name="Zahm M."/>
            <person name="Roques C."/>
            <person name="Cabau C."/>
            <person name="Klopp C."/>
            <person name="Donnadieu C."/>
            <person name="Jouanno E."/>
            <person name="Lampietro C."/>
            <person name="Louis A."/>
            <person name="Herpin A."/>
            <person name="Echchiki A."/>
            <person name="Berthelot C."/>
            <person name="Parey E."/>
            <person name="Roest-Crollius H."/>
            <person name="Braasch I."/>
            <person name="Postlethwait J."/>
            <person name="Bobe J."/>
            <person name="Montfort J."/>
            <person name="Bouchez O."/>
            <person name="Begum T."/>
            <person name="Mejri S."/>
            <person name="Adams A."/>
            <person name="Chen W.-J."/>
            <person name="Guiguen Y."/>
        </authorList>
    </citation>
    <scope>NUCLEOTIDE SEQUENCE</scope>
    <source>
        <tissue evidence="2">Blood</tissue>
    </source>
</reference>
<dbReference type="AlphaFoldDB" id="A0A8T3D841"/>
<name>A0A8T3D841_9TELE</name>
<dbReference type="OrthoDB" id="10337288at2759"/>
<evidence type="ECO:0000313" key="3">
    <source>
        <dbReference type="Proteomes" id="UP000829720"/>
    </source>
</evidence>